<protein>
    <submittedName>
        <fullName evidence="4">SERINE/THREONINE-PROTEIN KINASE/ENDORIBONUCLEASE IRE1B</fullName>
    </submittedName>
</protein>
<dbReference type="Proteomes" id="UP001151529">
    <property type="component" value="Chromosome 5"/>
</dbReference>
<dbReference type="EMBL" id="JAPFFL010000003">
    <property type="protein sequence ID" value="KAJ6736551.1"/>
    <property type="molecule type" value="Genomic_DNA"/>
</dbReference>
<dbReference type="InterPro" id="IPR045133">
    <property type="entry name" value="IRE1/2-like"/>
</dbReference>
<dbReference type="GO" id="GO:0036498">
    <property type="term" value="P:IRE1-mediated unfolded protein response"/>
    <property type="evidence" value="ECO:0007669"/>
    <property type="project" value="TreeGrafter"/>
</dbReference>
<keyword evidence="4" id="KW-0418">Kinase</keyword>
<dbReference type="OrthoDB" id="1730720at2759"/>
<keyword evidence="4" id="KW-0808">Transferase</keyword>
<evidence type="ECO:0000313" key="4">
    <source>
        <dbReference type="EMBL" id="KAJ6736551.1"/>
    </source>
</evidence>
<dbReference type="GO" id="GO:0005524">
    <property type="term" value="F:ATP binding"/>
    <property type="evidence" value="ECO:0007669"/>
    <property type="project" value="UniProtKB-KW"/>
</dbReference>
<dbReference type="Pfam" id="PF06479">
    <property type="entry name" value="Ribonuc_2-5A"/>
    <property type="match status" value="1"/>
</dbReference>
<dbReference type="GO" id="GO:0004674">
    <property type="term" value="F:protein serine/threonine kinase activity"/>
    <property type="evidence" value="ECO:0007669"/>
    <property type="project" value="InterPro"/>
</dbReference>
<dbReference type="InterPro" id="IPR038357">
    <property type="entry name" value="KEN_sf"/>
</dbReference>
<dbReference type="GO" id="GO:0051082">
    <property type="term" value="F:unfolded protein binding"/>
    <property type="evidence" value="ECO:0007669"/>
    <property type="project" value="TreeGrafter"/>
</dbReference>
<reference evidence="4" key="2">
    <citation type="journal article" date="2023" name="Int. J. Mol. Sci.">
        <title>De Novo Assembly and Annotation of 11 Diverse Shrub Willow (Salix) Genomes Reveals Novel Gene Organization in Sex-Linked Regions.</title>
        <authorList>
            <person name="Hyden B."/>
            <person name="Feng K."/>
            <person name="Yates T.B."/>
            <person name="Jawdy S."/>
            <person name="Cereghino C."/>
            <person name="Smart L.B."/>
            <person name="Muchero W."/>
        </authorList>
    </citation>
    <scope>NUCLEOTIDE SEQUENCE [LARGE SCALE GENOMIC DNA]</scope>
    <source>
        <tissue evidence="4">Shoot tip</tissue>
    </source>
</reference>
<evidence type="ECO:0000256" key="2">
    <source>
        <dbReference type="ARBA" id="ARBA00022840"/>
    </source>
</evidence>
<dbReference type="PANTHER" id="PTHR13954:SF27">
    <property type="entry name" value="SERINE_THREONINE-PROTEIN KINASE_ENDORIBONUCLEASE IRE1B"/>
    <property type="match status" value="1"/>
</dbReference>
<dbReference type="AlphaFoldDB" id="A0A9Q0UV13"/>
<feature type="domain" description="KEN" evidence="3">
    <location>
        <begin position="1"/>
        <end position="87"/>
    </location>
</feature>
<sequence>MEAAFINNIGRYRRYKFDSIRDLLRVIRNKSHHYRELPQEIKELLGSHPEGFESYFSRRFPKLLIEVYRVISSLVSVLLPPKRHSRLQCNVMSPLNLFLS</sequence>
<keyword evidence="1" id="KW-0547">Nucleotide-binding</keyword>
<dbReference type="InterPro" id="IPR010513">
    <property type="entry name" value="KEN_dom"/>
</dbReference>
<accession>A0A9Q0UV13</accession>
<proteinExistence type="predicted"/>
<dbReference type="PROSITE" id="PS51392">
    <property type="entry name" value="KEN"/>
    <property type="match status" value="1"/>
</dbReference>
<evidence type="ECO:0000256" key="1">
    <source>
        <dbReference type="ARBA" id="ARBA00022741"/>
    </source>
</evidence>
<dbReference type="GO" id="GO:0006397">
    <property type="term" value="P:mRNA processing"/>
    <property type="evidence" value="ECO:0007669"/>
    <property type="project" value="InterPro"/>
</dbReference>
<gene>
    <name evidence="4" type="ORF">OIU85_018706</name>
</gene>
<organism evidence="4 5">
    <name type="scientific">Salix viminalis</name>
    <name type="common">Common osier</name>
    <name type="synonym">Basket willow</name>
    <dbReference type="NCBI Taxonomy" id="40686"/>
    <lineage>
        <taxon>Eukaryota</taxon>
        <taxon>Viridiplantae</taxon>
        <taxon>Streptophyta</taxon>
        <taxon>Embryophyta</taxon>
        <taxon>Tracheophyta</taxon>
        <taxon>Spermatophyta</taxon>
        <taxon>Magnoliopsida</taxon>
        <taxon>eudicotyledons</taxon>
        <taxon>Gunneridae</taxon>
        <taxon>Pentapetalae</taxon>
        <taxon>rosids</taxon>
        <taxon>fabids</taxon>
        <taxon>Malpighiales</taxon>
        <taxon>Salicaceae</taxon>
        <taxon>Saliceae</taxon>
        <taxon>Salix</taxon>
    </lineage>
</organism>
<name>A0A9Q0UV13_SALVM</name>
<dbReference type="Gene3D" id="1.20.1440.180">
    <property type="entry name" value="KEN domain"/>
    <property type="match status" value="1"/>
</dbReference>
<reference evidence="4" key="1">
    <citation type="submission" date="2022-11" db="EMBL/GenBank/DDBJ databases">
        <authorList>
            <person name="Hyden B.L."/>
            <person name="Feng K."/>
            <person name="Yates T."/>
            <person name="Jawdy S."/>
            <person name="Smart L.B."/>
            <person name="Muchero W."/>
        </authorList>
    </citation>
    <scope>NUCLEOTIDE SEQUENCE</scope>
    <source>
        <tissue evidence="4">Shoot tip</tissue>
    </source>
</reference>
<keyword evidence="2" id="KW-0067">ATP-binding</keyword>
<dbReference type="GO" id="GO:0004521">
    <property type="term" value="F:RNA endonuclease activity"/>
    <property type="evidence" value="ECO:0007669"/>
    <property type="project" value="InterPro"/>
</dbReference>
<dbReference type="PANTHER" id="PTHR13954">
    <property type="entry name" value="IRE1-RELATED"/>
    <property type="match status" value="1"/>
</dbReference>
<evidence type="ECO:0000313" key="5">
    <source>
        <dbReference type="Proteomes" id="UP001151529"/>
    </source>
</evidence>
<comment type="caution">
    <text evidence="4">The sequence shown here is derived from an EMBL/GenBank/DDBJ whole genome shotgun (WGS) entry which is preliminary data.</text>
</comment>
<dbReference type="SMART" id="SM00580">
    <property type="entry name" value="PUG"/>
    <property type="match status" value="1"/>
</dbReference>
<dbReference type="GO" id="GO:1990604">
    <property type="term" value="C:IRE1-TRAF2-ASK1 complex"/>
    <property type="evidence" value="ECO:0007669"/>
    <property type="project" value="TreeGrafter"/>
</dbReference>
<keyword evidence="5" id="KW-1185">Reference proteome</keyword>
<evidence type="ECO:0000259" key="3">
    <source>
        <dbReference type="PROSITE" id="PS51392"/>
    </source>
</evidence>